<feature type="domain" description="ATPase BadF/BadG/BcrA/BcrD type" evidence="1">
    <location>
        <begin position="9"/>
        <end position="303"/>
    </location>
</feature>
<organism evidence="2 3">
    <name type="scientific">Planosporangium flavigriseum</name>
    <dbReference type="NCBI Taxonomy" id="373681"/>
    <lineage>
        <taxon>Bacteria</taxon>
        <taxon>Bacillati</taxon>
        <taxon>Actinomycetota</taxon>
        <taxon>Actinomycetes</taxon>
        <taxon>Micromonosporales</taxon>
        <taxon>Micromonosporaceae</taxon>
        <taxon>Planosporangium</taxon>
    </lineage>
</organism>
<accession>A0A8J3LY53</accession>
<dbReference type="SUPFAM" id="SSF53067">
    <property type="entry name" value="Actin-like ATPase domain"/>
    <property type="match status" value="2"/>
</dbReference>
<keyword evidence="2" id="KW-0808">Transferase</keyword>
<gene>
    <name evidence="2" type="ORF">Pfl04_40850</name>
</gene>
<dbReference type="PANTHER" id="PTHR43190">
    <property type="entry name" value="N-ACETYL-D-GLUCOSAMINE KINASE"/>
    <property type="match status" value="1"/>
</dbReference>
<dbReference type="Proteomes" id="UP000653674">
    <property type="component" value="Unassembled WGS sequence"/>
</dbReference>
<dbReference type="InterPro" id="IPR002731">
    <property type="entry name" value="ATPase_BadF"/>
</dbReference>
<evidence type="ECO:0000313" key="3">
    <source>
        <dbReference type="Proteomes" id="UP000653674"/>
    </source>
</evidence>
<dbReference type="InterPro" id="IPR043129">
    <property type="entry name" value="ATPase_NBD"/>
</dbReference>
<dbReference type="InterPro" id="IPR052519">
    <property type="entry name" value="Euk-type_GlcNAc_Kinase"/>
</dbReference>
<dbReference type="PANTHER" id="PTHR43190:SF3">
    <property type="entry name" value="N-ACETYL-D-GLUCOSAMINE KINASE"/>
    <property type="match status" value="1"/>
</dbReference>
<comment type="caution">
    <text evidence="2">The sequence shown here is derived from an EMBL/GenBank/DDBJ whole genome shotgun (WGS) entry which is preliminary data.</text>
</comment>
<dbReference type="CDD" id="cd24007">
    <property type="entry name" value="ASKHA_NBD_eukNAGK-like"/>
    <property type="match status" value="1"/>
</dbReference>
<dbReference type="RefSeq" id="WP_168079744.1">
    <property type="nucleotide sequence ID" value="NZ_BAAAQJ010000023.1"/>
</dbReference>
<dbReference type="AlphaFoldDB" id="A0A8J3LY53"/>
<dbReference type="GO" id="GO:0016301">
    <property type="term" value="F:kinase activity"/>
    <property type="evidence" value="ECO:0007669"/>
    <property type="project" value="UniProtKB-KW"/>
</dbReference>
<evidence type="ECO:0000313" key="2">
    <source>
        <dbReference type="EMBL" id="GIG75681.1"/>
    </source>
</evidence>
<sequence length="330" mass="33663">MTADDALVLGLDVGGTASRAVVVTLDGRLAGHGRAGGGNPASRPPEVAAASVATAIRIALSTADPGAVRAGVLGVAGFTRMAEPRVADSFEHAWRGAGLRCPMSVVADLSVVYVAATPAPSGTVLVAGTGAVAGRVDDRMLTRIAGGLGWLLGDEGSGFWLGRAAAREVARALSAGQSLGLLGRLVTRRLLGDEPPTEPARALVAEVYRRRPAELAALAPLVSEAAAAGDPTARAIVRDAVRWLTGTLAEVRDDAARTPIVLGGSVLTSTGPIQNAVRRTLARRWNAPVLVTTTAAVGAAWLAARTVTDLDEQEAAALHDRLRVATAAIE</sequence>
<reference evidence="2" key="1">
    <citation type="submission" date="2021-01" db="EMBL/GenBank/DDBJ databases">
        <title>Whole genome shotgun sequence of Planosporangium flavigriseum NBRC 105377.</title>
        <authorList>
            <person name="Komaki H."/>
            <person name="Tamura T."/>
        </authorList>
    </citation>
    <scope>NUCLEOTIDE SEQUENCE</scope>
    <source>
        <strain evidence="2">NBRC 105377</strain>
    </source>
</reference>
<dbReference type="Pfam" id="PF01869">
    <property type="entry name" value="BcrAD_BadFG"/>
    <property type="match status" value="1"/>
</dbReference>
<protein>
    <submittedName>
        <fullName evidence="2">N-acetylglucosamine kinase</fullName>
    </submittedName>
</protein>
<dbReference type="Gene3D" id="3.30.420.40">
    <property type="match status" value="2"/>
</dbReference>
<name>A0A8J3LY53_9ACTN</name>
<proteinExistence type="predicted"/>
<dbReference type="EMBL" id="BONU01000035">
    <property type="protein sequence ID" value="GIG75681.1"/>
    <property type="molecule type" value="Genomic_DNA"/>
</dbReference>
<keyword evidence="2" id="KW-0418">Kinase</keyword>
<keyword evidence="3" id="KW-1185">Reference proteome</keyword>
<evidence type="ECO:0000259" key="1">
    <source>
        <dbReference type="Pfam" id="PF01869"/>
    </source>
</evidence>